<dbReference type="AlphaFoldDB" id="A0A498QKF2"/>
<gene>
    <name evidence="1" type="ORF">LAUMK142_00014</name>
</gene>
<organism evidence="1 2">
    <name type="scientific">Mycobacterium pseudokansasii</name>
    <dbReference type="NCBI Taxonomy" id="2341080"/>
    <lineage>
        <taxon>Bacteria</taxon>
        <taxon>Bacillati</taxon>
        <taxon>Actinomycetota</taxon>
        <taxon>Actinomycetes</taxon>
        <taxon>Mycobacteriales</taxon>
        <taxon>Mycobacteriaceae</taxon>
        <taxon>Mycobacterium</taxon>
    </lineage>
</organism>
<sequence length="140" mass="15149">MRRAWATFYGHHMLDGAGPCPSAPTSKLLDLLHGVVIVPCGTSVDFAIALDWYNKIVDDVLGGHTDLADLVHRGKYRYKADAKMQRHVGLKVVGEIVDFIEQHPRLATVDAIVAVPGHDASVLSFGSRVAAAVAHQRDVS</sequence>
<proteinExistence type="predicted"/>
<dbReference type="EMBL" id="UPHU01000001">
    <property type="protein sequence ID" value="VBA45509.1"/>
    <property type="molecule type" value="Genomic_DNA"/>
</dbReference>
<name>A0A498QKF2_9MYCO</name>
<reference evidence="1 2" key="1">
    <citation type="submission" date="2018-09" db="EMBL/GenBank/DDBJ databases">
        <authorList>
            <person name="Tagini F."/>
        </authorList>
    </citation>
    <scope>NUCLEOTIDE SEQUENCE [LARGE SCALE GENOMIC DNA]</scope>
    <source>
        <strain evidence="1 2">MK142</strain>
    </source>
</reference>
<dbReference type="Proteomes" id="UP000268285">
    <property type="component" value="Unassembled WGS sequence"/>
</dbReference>
<evidence type="ECO:0000313" key="2">
    <source>
        <dbReference type="Proteomes" id="UP000268285"/>
    </source>
</evidence>
<evidence type="ECO:0000313" key="1">
    <source>
        <dbReference type="EMBL" id="VBA45509.1"/>
    </source>
</evidence>
<keyword evidence="2" id="KW-1185">Reference proteome</keyword>
<accession>A0A498QKF2</accession>
<protein>
    <submittedName>
        <fullName evidence="1">Uncharacterized protein</fullName>
    </submittedName>
</protein>